<feature type="transmembrane region" description="Helical" evidence="6">
    <location>
        <begin position="224"/>
        <end position="242"/>
    </location>
</feature>
<evidence type="ECO:0000256" key="1">
    <source>
        <dbReference type="ARBA" id="ARBA00004651"/>
    </source>
</evidence>
<keyword evidence="4 6" id="KW-1133">Transmembrane helix</keyword>
<evidence type="ECO:0000256" key="2">
    <source>
        <dbReference type="ARBA" id="ARBA00022475"/>
    </source>
</evidence>
<dbReference type="EMBL" id="JACHJU010000004">
    <property type="protein sequence ID" value="MBB4942781.1"/>
    <property type="molecule type" value="Genomic_DNA"/>
</dbReference>
<feature type="transmembrane region" description="Helical" evidence="6">
    <location>
        <begin position="249"/>
        <end position="269"/>
    </location>
</feature>
<comment type="subcellular location">
    <subcellularLocation>
        <location evidence="1">Cell membrane</location>
        <topology evidence="1">Multi-pass membrane protein</topology>
    </subcellularLocation>
</comment>
<feature type="transmembrane region" description="Helical" evidence="6">
    <location>
        <begin position="513"/>
        <end position="535"/>
    </location>
</feature>
<sequence length="640" mass="66428">MLVSLAWSTVRFRKTSFTGSFVAMTCAQLLVMACAALLESGARAAPAQGGGDVISFAVPFGFICLFVSAFAVAGAFSLSVQQRTREIALLRAVAATPGQVRRLIAYEALVVTAVAAVPGCGLGVLLAAALRAWIVGQGWVPESFSLSFGPPSVLGAVSLCGVTAQLAVWSSSRRAAKVRVLQALGEASVPARRVGVARTVLGLAVLAGGVWGLAALSRSAVSDAANAAGGMVMVLMVAVGLLAPWVGRLAGAAFGLLCLVLLPVIGPLVRANLGVGHRRLGAAATPLALTVAFAAVALFVPQMKWHELQKQDHGRLVADHLVQAAGKGLPDSADRTVSGLPGVAAAVGTRQTWAQVLTRNDPAGQGADAIAQAVTDGPLNQVLDLGVAQGDVDRLGSHDIAMSRALARKVHAAVGDRLWLSFGDDRREGTRVTAIYTRDRGFGDLVVSHRLAAAHRNGEPSGQETVYVRALPGQQQTVAEGLEALRREHPSWQVLDRTAHWSEARRQQDASMAATYLLLVVVTVFTSISVVNTLVMTTMERAGEFALLRLVGATRRQVARMMSAENAVTVLAALGVGATVAAMVLTVFSKALTDSPYPSLEGPTIALILGAAGVLALTTGLLTTHIALRQQPGTALRGGE</sequence>
<feature type="transmembrane region" description="Helical" evidence="6">
    <location>
        <begin position="605"/>
        <end position="628"/>
    </location>
</feature>
<evidence type="ECO:0000256" key="3">
    <source>
        <dbReference type="ARBA" id="ARBA00022692"/>
    </source>
</evidence>
<feature type="domain" description="ABC3 transporter permease C-terminal" evidence="7">
    <location>
        <begin position="517"/>
        <end position="631"/>
    </location>
</feature>
<evidence type="ECO:0000259" key="7">
    <source>
        <dbReference type="Pfam" id="PF02687"/>
    </source>
</evidence>
<feature type="domain" description="ABC3 transporter permease C-terminal" evidence="7">
    <location>
        <begin position="60"/>
        <end position="177"/>
    </location>
</feature>
<accession>A0A7W7WD66</accession>
<keyword evidence="5 6" id="KW-0472">Membrane</keyword>
<evidence type="ECO:0000256" key="5">
    <source>
        <dbReference type="ARBA" id="ARBA00023136"/>
    </source>
</evidence>
<evidence type="ECO:0000256" key="4">
    <source>
        <dbReference type="ARBA" id="ARBA00022989"/>
    </source>
</evidence>
<feature type="transmembrane region" description="Helical" evidence="6">
    <location>
        <begin position="570"/>
        <end position="593"/>
    </location>
</feature>
<evidence type="ECO:0000313" key="9">
    <source>
        <dbReference type="Proteomes" id="UP000534286"/>
    </source>
</evidence>
<proteinExistence type="predicted"/>
<keyword evidence="3 6" id="KW-0812">Transmembrane</keyword>
<protein>
    <submittedName>
        <fullName evidence="8">Putative ABC transport system permease protein</fullName>
    </submittedName>
</protein>
<evidence type="ECO:0000313" key="8">
    <source>
        <dbReference type="EMBL" id="MBB4942781.1"/>
    </source>
</evidence>
<organism evidence="8 9">
    <name type="scientific">Streptosporangium album</name>
    <dbReference type="NCBI Taxonomy" id="47479"/>
    <lineage>
        <taxon>Bacteria</taxon>
        <taxon>Bacillati</taxon>
        <taxon>Actinomycetota</taxon>
        <taxon>Actinomycetes</taxon>
        <taxon>Streptosporangiales</taxon>
        <taxon>Streptosporangiaceae</taxon>
        <taxon>Streptosporangium</taxon>
    </lineage>
</organism>
<comment type="caution">
    <text evidence="8">The sequence shown here is derived from an EMBL/GenBank/DDBJ whole genome shotgun (WGS) entry which is preliminary data.</text>
</comment>
<feature type="transmembrane region" description="Helical" evidence="6">
    <location>
        <begin position="54"/>
        <end position="76"/>
    </location>
</feature>
<dbReference type="InterPro" id="IPR038766">
    <property type="entry name" value="Membrane_comp_ABC_pdt"/>
</dbReference>
<keyword evidence="2" id="KW-1003">Cell membrane</keyword>
<reference evidence="8 9" key="1">
    <citation type="submission" date="2020-08" db="EMBL/GenBank/DDBJ databases">
        <title>Sequencing the genomes of 1000 actinobacteria strains.</title>
        <authorList>
            <person name="Klenk H.-P."/>
        </authorList>
    </citation>
    <scope>NUCLEOTIDE SEQUENCE [LARGE SCALE GENOMIC DNA]</scope>
    <source>
        <strain evidence="8 9">DSM 43023</strain>
    </source>
</reference>
<gene>
    <name evidence="8" type="ORF">FHR32_007181</name>
</gene>
<dbReference type="Pfam" id="PF02687">
    <property type="entry name" value="FtsX"/>
    <property type="match status" value="2"/>
</dbReference>
<evidence type="ECO:0000256" key="6">
    <source>
        <dbReference type="SAM" id="Phobius"/>
    </source>
</evidence>
<dbReference type="RefSeq" id="WP_184758759.1">
    <property type="nucleotide sequence ID" value="NZ_BAABEK010000132.1"/>
</dbReference>
<feature type="transmembrane region" description="Helical" evidence="6">
    <location>
        <begin position="108"/>
        <end position="134"/>
    </location>
</feature>
<feature type="transmembrane region" description="Helical" evidence="6">
    <location>
        <begin position="200"/>
        <end position="218"/>
    </location>
</feature>
<feature type="transmembrane region" description="Helical" evidence="6">
    <location>
        <begin position="281"/>
        <end position="300"/>
    </location>
</feature>
<dbReference type="GO" id="GO:0005886">
    <property type="term" value="C:plasma membrane"/>
    <property type="evidence" value="ECO:0007669"/>
    <property type="project" value="UniProtKB-SubCell"/>
</dbReference>
<keyword evidence="9" id="KW-1185">Reference proteome</keyword>
<dbReference type="PANTHER" id="PTHR30287">
    <property type="entry name" value="MEMBRANE COMPONENT OF PREDICTED ABC SUPERFAMILY METABOLITE UPTAKE TRANSPORTER"/>
    <property type="match status" value="1"/>
</dbReference>
<dbReference type="InterPro" id="IPR003838">
    <property type="entry name" value="ABC3_permease_C"/>
</dbReference>
<dbReference type="AlphaFoldDB" id="A0A7W7WD66"/>
<name>A0A7W7WD66_9ACTN</name>
<dbReference type="Proteomes" id="UP000534286">
    <property type="component" value="Unassembled WGS sequence"/>
</dbReference>
<dbReference type="PANTHER" id="PTHR30287:SF1">
    <property type="entry name" value="INNER MEMBRANE PROTEIN"/>
    <property type="match status" value="1"/>
</dbReference>